<evidence type="ECO:0000313" key="3">
    <source>
        <dbReference type="EMBL" id="GAA3113173.1"/>
    </source>
</evidence>
<dbReference type="Pfam" id="PF01261">
    <property type="entry name" value="AP_endonuc_2"/>
    <property type="match status" value="1"/>
</dbReference>
<sequence length="280" mass="29614">MNRRAFSTLGCPGSGLDEVVRLARTGPCDGVELRCAAGQLAYPGMPDAEADALAAHLAAAGLDIVCLASYVQVAADRADVVEDLAGHLRLAARLGAPYVRVFGGGADQPKGRRERAVRCLSQAAPLAGQLGVDVLLETHDEFLTGAQVADVLEDVNSPAAGAVWDAVNPWRGGETPDRTADVLGPWIRHVQFKDVATPTDLRPVLPGHGILPLAAVVEQLHRLGYQGWISLEWERAWYPEAADLDQALTAFHHVLDTLDPPADTPPSPAGPTPSGRPVHP</sequence>
<dbReference type="SUPFAM" id="SSF51658">
    <property type="entry name" value="Xylose isomerase-like"/>
    <property type="match status" value="1"/>
</dbReference>
<accession>A0ABP6MGU7</accession>
<feature type="region of interest" description="Disordered" evidence="1">
    <location>
        <begin position="256"/>
        <end position="280"/>
    </location>
</feature>
<keyword evidence="4" id="KW-1185">Reference proteome</keyword>
<feature type="compositionally biased region" description="Pro residues" evidence="1">
    <location>
        <begin position="262"/>
        <end position="271"/>
    </location>
</feature>
<feature type="domain" description="Xylose isomerase-like TIM barrel" evidence="2">
    <location>
        <begin position="23"/>
        <end position="247"/>
    </location>
</feature>
<dbReference type="PANTHER" id="PTHR12110:SF21">
    <property type="entry name" value="XYLOSE ISOMERASE-LIKE TIM BARREL DOMAIN-CONTAINING PROTEIN"/>
    <property type="match status" value="1"/>
</dbReference>
<protein>
    <submittedName>
        <fullName evidence="3">Sugar phosphate isomerase/epimerase</fullName>
    </submittedName>
</protein>
<gene>
    <name evidence="3" type="ORF">GCM10010449_39270</name>
</gene>
<proteinExistence type="predicted"/>
<dbReference type="GO" id="GO:0016853">
    <property type="term" value="F:isomerase activity"/>
    <property type="evidence" value="ECO:0007669"/>
    <property type="project" value="UniProtKB-KW"/>
</dbReference>
<dbReference type="EMBL" id="BAAAUG010000069">
    <property type="protein sequence ID" value="GAA3113173.1"/>
    <property type="molecule type" value="Genomic_DNA"/>
</dbReference>
<dbReference type="PANTHER" id="PTHR12110">
    <property type="entry name" value="HYDROXYPYRUVATE ISOMERASE"/>
    <property type="match status" value="1"/>
</dbReference>
<dbReference type="Proteomes" id="UP001501637">
    <property type="component" value="Unassembled WGS sequence"/>
</dbReference>
<evidence type="ECO:0000256" key="1">
    <source>
        <dbReference type="SAM" id="MobiDB-lite"/>
    </source>
</evidence>
<organism evidence="3 4">
    <name type="scientific">Streptomyces rectiviolaceus</name>
    <dbReference type="NCBI Taxonomy" id="332591"/>
    <lineage>
        <taxon>Bacteria</taxon>
        <taxon>Bacillati</taxon>
        <taxon>Actinomycetota</taxon>
        <taxon>Actinomycetes</taxon>
        <taxon>Kitasatosporales</taxon>
        <taxon>Streptomycetaceae</taxon>
        <taxon>Streptomyces</taxon>
    </lineage>
</organism>
<dbReference type="InterPro" id="IPR050312">
    <property type="entry name" value="IolE/XylAMocC-like"/>
</dbReference>
<evidence type="ECO:0000259" key="2">
    <source>
        <dbReference type="Pfam" id="PF01261"/>
    </source>
</evidence>
<keyword evidence="3" id="KW-0413">Isomerase</keyword>
<name>A0ABP6MGU7_9ACTN</name>
<dbReference type="InterPro" id="IPR036237">
    <property type="entry name" value="Xyl_isomerase-like_sf"/>
</dbReference>
<evidence type="ECO:0000313" key="4">
    <source>
        <dbReference type="Proteomes" id="UP001501637"/>
    </source>
</evidence>
<comment type="caution">
    <text evidence="3">The sequence shown here is derived from an EMBL/GenBank/DDBJ whole genome shotgun (WGS) entry which is preliminary data.</text>
</comment>
<dbReference type="InterPro" id="IPR013022">
    <property type="entry name" value="Xyl_isomerase-like_TIM-brl"/>
</dbReference>
<dbReference type="RefSeq" id="WP_344522288.1">
    <property type="nucleotide sequence ID" value="NZ_BAAAUG010000069.1"/>
</dbReference>
<reference evidence="4" key="1">
    <citation type="journal article" date="2019" name="Int. J. Syst. Evol. Microbiol.">
        <title>The Global Catalogue of Microorganisms (GCM) 10K type strain sequencing project: providing services to taxonomists for standard genome sequencing and annotation.</title>
        <authorList>
            <consortium name="The Broad Institute Genomics Platform"/>
            <consortium name="The Broad Institute Genome Sequencing Center for Infectious Disease"/>
            <person name="Wu L."/>
            <person name="Ma J."/>
        </authorList>
    </citation>
    <scope>NUCLEOTIDE SEQUENCE [LARGE SCALE GENOMIC DNA]</scope>
    <source>
        <strain evidence="4">JCM 9092</strain>
    </source>
</reference>
<dbReference type="Gene3D" id="3.20.20.150">
    <property type="entry name" value="Divalent-metal-dependent TIM barrel enzymes"/>
    <property type="match status" value="1"/>
</dbReference>